<dbReference type="CDD" id="cd00041">
    <property type="entry name" value="CUB"/>
    <property type="match status" value="1"/>
</dbReference>
<feature type="domain" description="CUB" evidence="4">
    <location>
        <begin position="16"/>
        <end position="132"/>
    </location>
</feature>
<sequence>MPFGIPTDLTWDISTCPNEELQAGEDSKIIVSRSYPNKIELGWQCIYHIYAPDIEQRILIEFEDILLSPICEEQNITVIDGETQRELGPLCDDRPPPDFVSDSDEVIIKAFVSETSSSDMPTRGYMFKYRWVDKDYAQSLEHLINEFTNAAYEDQAEGNHFGSWNRRGGRMPITRAPLPNSGFDNFGPRKMTPPDFDGQSFSTSGPKRPQINNQPSLNVPVYRSDGGMIDKNGKLNLYPPGSPLGPPVPTRRTQTRSPSIPITTEVAQTSCTQGPLQIL</sequence>
<feature type="compositionally biased region" description="Polar residues" evidence="3">
    <location>
        <begin position="199"/>
        <end position="217"/>
    </location>
</feature>
<dbReference type="Gene3D" id="2.60.120.290">
    <property type="entry name" value="Spermadhesin, CUB domain"/>
    <property type="match status" value="1"/>
</dbReference>
<dbReference type="InterPro" id="IPR000859">
    <property type="entry name" value="CUB_dom"/>
</dbReference>
<dbReference type="Proteomes" id="UP001158576">
    <property type="component" value="Chromosome 2"/>
</dbReference>
<dbReference type="PROSITE" id="PS01180">
    <property type="entry name" value="CUB"/>
    <property type="match status" value="1"/>
</dbReference>
<keyword evidence="6" id="KW-1185">Reference proteome</keyword>
<evidence type="ECO:0000256" key="3">
    <source>
        <dbReference type="SAM" id="MobiDB-lite"/>
    </source>
</evidence>
<reference evidence="5 6" key="1">
    <citation type="submission" date="2021-04" db="EMBL/GenBank/DDBJ databases">
        <authorList>
            <person name="Bliznina A."/>
        </authorList>
    </citation>
    <scope>NUCLEOTIDE SEQUENCE [LARGE SCALE GENOMIC DNA]</scope>
</reference>
<dbReference type="Pfam" id="PF00431">
    <property type="entry name" value="CUB"/>
    <property type="match status" value="1"/>
</dbReference>
<evidence type="ECO:0000256" key="2">
    <source>
        <dbReference type="PROSITE-ProRule" id="PRU00059"/>
    </source>
</evidence>
<dbReference type="SUPFAM" id="SSF49854">
    <property type="entry name" value="Spermadhesin, CUB domain"/>
    <property type="match status" value="1"/>
</dbReference>
<evidence type="ECO:0000313" key="5">
    <source>
        <dbReference type="EMBL" id="CAG5109631.1"/>
    </source>
</evidence>
<proteinExistence type="predicted"/>
<protein>
    <submittedName>
        <fullName evidence="5">Oidioi.mRNA.OKI2018_I69.chr2.g4149.t2.cds</fullName>
    </submittedName>
</protein>
<feature type="region of interest" description="Disordered" evidence="3">
    <location>
        <begin position="190"/>
        <end position="221"/>
    </location>
</feature>
<dbReference type="SMART" id="SM00042">
    <property type="entry name" value="CUB"/>
    <property type="match status" value="1"/>
</dbReference>
<gene>
    <name evidence="5" type="ORF">OKIOD_LOCUS12914</name>
</gene>
<feature type="region of interest" description="Disordered" evidence="3">
    <location>
        <begin position="237"/>
        <end position="259"/>
    </location>
</feature>
<evidence type="ECO:0000256" key="1">
    <source>
        <dbReference type="ARBA" id="ARBA00023157"/>
    </source>
</evidence>
<name>A0ABN7T315_OIKDI</name>
<evidence type="ECO:0000259" key="4">
    <source>
        <dbReference type="PROSITE" id="PS01180"/>
    </source>
</evidence>
<dbReference type="EMBL" id="OU015567">
    <property type="protein sequence ID" value="CAG5109631.1"/>
    <property type="molecule type" value="Genomic_DNA"/>
</dbReference>
<accession>A0ABN7T315</accession>
<keyword evidence="1" id="KW-1015">Disulfide bond</keyword>
<organism evidence="5 6">
    <name type="scientific">Oikopleura dioica</name>
    <name type="common">Tunicate</name>
    <dbReference type="NCBI Taxonomy" id="34765"/>
    <lineage>
        <taxon>Eukaryota</taxon>
        <taxon>Metazoa</taxon>
        <taxon>Chordata</taxon>
        <taxon>Tunicata</taxon>
        <taxon>Appendicularia</taxon>
        <taxon>Copelata</taxon>
        <taxon>Oikopleuridae</taxon>
        <taxon>Oikopleura</taxon>
    </lineage>
</organism>
<dbReference type="InterPro" id="IPR035914">
    <property type="entry name" value="Sperma_CUB_dom_sf"/>
</dbReference>
<feature type="compositionally biased region" description="Pro residues" evidence="3">
    <location>
        <begin position="240"/>
        <end position="249"/>
    </location>
</feature>
<evidence type="ECO:0000313" key="6">
    <source>
        <dbReference type="Proteomes" id="UP001158576"/>
    </source>
</evidence>
<comment type="caution">
    <text evidence="2">Lacks conserved residue(s) required for the propagation of feature annotation.</text>
</comment>